<dbReference type="PIRSF" id="PIRSF008502">
    <property type="entry name" value="UCP008502"/>
    <property type="match status" value="1"/>
</dbReference>
<dbReference type="Gene3D" id="3.30.70.1280">
    <property type="entry name" value="SP0830-like domains"/>
    <property type="match status" value="1"/>
</dbReference>
<sequence>MNTYIALFRGINVGGHNKLLMKDLRNLMSDLGYHNVDTYIQTGNVVFQSEDNDKQNMSGRISTAVEEHRDFKPKVLVLELEEMQKAIEDNPFPKAEAEPKSLHLSFLVSEPEDPDLNSLEEYKKESEQFELKGRVFYLHAPEGIGRSKMAGKIGKALGVSMTGRNWRTVQKIMEMVEEIR</sequence>
<dbReference type="PANTHER" id="PTHR36439">
    <property type="entry name" value="BLL4334 PROTEIN"/>
    <property type="match status" value="1"/>
</dbReference>
<dbReference type="PANTHER" id="PTHR36439:SF1">
    <property type="entry name" value="DUF1697 DOMAIN-CONTAINING PROTEIN"/>
    <property type="match status" value="1"/>
</dbReference>
<dbReference type="OrthoDB" id="9806494at2"/>
<proteinExistence type="predicted"/>
<dbReference type="InterPro" id="IPR012545">
    <property type="entry name" value="DUF1697"/>
</dbReference>
<reference evidence="1 2" key="1">
    <citation type="submission" date="2016-11" db="EMBL/GenBank/DDBJ databases">
        <authorList>
            <person name="Jaros S."/>
            <person name="Januszkiewicz K."/>
            <person name="Wedrychowicz H."/>
        </authorList>
    </citation>
    <scope>NUCLEOTIDE SEQUENCE [LARGE SCALE GENOMIC DNA]</scope>
    <source>
        <strain evidence="1 2">DSM 21986</strain>
    </source>
</reference>
<evidence type="ECO:0000313" key="1">
    <source>
        <dbReference type="EMBL" id="SHF82250.1"/>
    </source>
</evidence>
<dbReference type="Proteomes" id="UP000184041">
    <property type="component" value="Unassembled WGS sequence"/>
</dbReference>
<name>A0A1M5ESY9_9BACT</name>
<accession>A0A1M5ESY9</accession>
<organism evidence="1 2">
    <name type="scientific">Fodinibius roseus</name>
    <dbReference type="NCBI Taxonomy" id="1194090"/>
    <lineage>
        <taxon>Bacteria</taxon>
        <taxon>Pseudomonadati</taxon>
        <taxon>Balneolota</taxon>
        <taxon>Balneolia</taxon>
        <taxon>Balneolales</taxon>
        <taxon>Balneolaceae</taxon>
        <taxon>Fodinibius</taxon>
    </lineage>
</organism>
<keyword evidence="2" id="KW-1185">Reference proteome</keyword>
<dbReference type="EMBL" id="FQUS01000013">
    <property type="protein sequence ID" value="SHF82250.1"/>
    <property type="molecule type" value="Genomic_DNA"/>
</dbReference>
<gene>
    <name evidence="1" type="ORF">SAMN05443144_113155</name>
</gene>
<dbReference type="SUPFAM" id="SSF160379">
    <property type="entry name" value="SP0830-like"/>
    <property type="match status" value="1"/>
</dbReference>
<protein>
    <submittedName>
        <fullName evidence="1">Uncharacterized conserved protein, DUF1697 family</fullName>
    </submittedName>
</protein>
<dbReference type="RefSeq" id="WP_073065075.1">
    <property type="nucleotide sequence ID" value="NZ_FQUS01000013.1"/>
</dbReference>
<dbReference type="AlphaFoldDB" id="A0A1M5ESY9"/>
<dbReference type="Pfam" id="PF08002">
    <property type="entry name" value="DUF1697"/>
    <property type="match status" value="1"/>
</dbReference>
<evidence type="ECO:0000313" key="2">
    <source>
        <dbReference type="Proteomes" id="UP000184041"/>
    </source>
</evidence>